<comment type="caution">
    <text evidence="1">The sequence shown here is derived from an EMBL/GenBank/DDBJ whole genome shotgun (WGS) entry which is preliminary data.</text>
</comment>
<reference evidence="1 2" key="1">
    <citation type="journal article" date="2019" name="Int. J. Syst. Evol. Microbiol.">
        <title>The Global Catalogue of Microorganisms (GCM) 10K type strain sequencing project: providing services to taxonomists for standard genome sequencing and annotation.</title>
        <authorList>
            <consortium name="The Broad Institute Genomics Platform"/>
            <consortium name="The Broad Institute Genome Sequencing Center for Infectious Disease"/>
            <person name="Wu L."/>
            <person name="Ma J."/>
        </authorList>
    </citation>
    <scope>NUCLEOTIDE SEQUENCE [LARGE SCALE GENOMIC DNA]</scope>
    <source>
        <strain evidence="1 2">JCM 14917</strain>
    </source>
</reference>
<organism evidence="1 2">
    <name type="scientific">Arthrobacter parietis</name>
    <dbReference type="NCBI Taxonomy" id="271434"/>
    <lineage>
        <taxon>Bacteria</taxon>
        <taxon>Bacillati</taxon>
        <taxon>Actinomycetota</taxon>
        <taxon>Actinomycetes</taxon>
        <taxon>Micrococcales</taxon>
        <taxon>Micrococcaceae</taxon>
        <taxon>Arthrobacter</taxon>
    </lineage>
</organism>
<dbReference type="RefSeq" id="WP_346027878.1">
    <property type="nucleotide sequence ID" value="NZ_BAAAON010000001.1"/>
</dbReference>
<accession>A0ABN3ATL0</accession>
<evidence type="ECO:0000313" key="1">
    <source>
        <dbReference type="EMBL" id="GAA2174632.1"/>
    </source>
</evidence>
<protein>
    <recommendedName>
        <fullName evidence="3">CBS domain-containing protein</fullName>
    </recommendedName>
</protein>
<keyword evidence="2" id="KW-1185">Reference proteome</keyword>
<dbReference type="Proteomes" id="UP001500974">
    <property type="component" value="Unassembled WGS sequence"/>
</dbReference>
<sequence>MAVLDRTGALIGVVKALELAQGVKPSPDLVLDGAQARRMLAAGVRCNDGTHTPSFKGRLVIETPDGDDVVESLDSIHRVADTAVHLGVVRRVEKSGEGSLEGV</sequence>
<dbReference type="EMBL" id="BAAAON010000001">
    <property type="protein sequence ID" value="GAA2174632.1"/>
    <property type="molecule type" value="Genomic_DNA"/>
</dbReference>
<gene>
    <name evidence="1" type="ORF">GCM10009784_13750</name>
</gene>
<proteinExistence type="predicted"/>
<evidence type="ECO:0008006" key="3">
    <source>
        <dbReference type="Google" id="ProtNLM"/>
    </source>
</evidence>
<evidence type="ECO:0000313" key="2">
    <source>
        <dbReference type="Proteomes" id="UP001500974"/>
    </source>
</evidence>
<name>A0ABN3ATL0_9MICC</name>